<proteinExistence type="inferred from homology"/>
<comment type="caution">
    <text evidence="5">The sequence shown here is derived from an EMBL/GenBank/DDBJ whole genome shotgun (WGS) entry which is preliminary data.</text>
</comment>
<dbReference type="SUPFAM" id="SSF69593">
    <property type="entry name" value="Glycerol-3-phosphate (1)-acyltransferase"/>
    <property type="match status" value="1"/>
</dbReference>
<dbReference type="InterPro" id="IPR045851">
    <property type="entry name" value="AMP-bd_C_sf"/>
</dbReference>
<evidence type="ECO:0000256" key="3">
    <source>
        <dbReference type="SAM" id="MobiDB-lite"/>
    </source>
</evidence>
<evidence type="ECO:0000256" key="2">
    <source>
        <dbReference type="ARBA" id="ARBA00022598"/>
    </source>
</evidence>
<name>A0A1F6C296_HANXR</name>
<dbReference type="InterPro" id="IPR009081">
    <property type="entry name" value="PP-bd_ACP"/>
</dbReference>
<dbReference type="Pfam" id="PF01553">
    <property type="entry name" value="Acyltransferase"/>
    <property type="match status" value="1"/>
</dbReference>
<dbReference type="PANTHER" id="PTHR43201">
    <property type="entry name" value="ACYL-COA SYNTHETASE"/>
    <property type="match status" value="1"/>
</dbReference>
<sequence length="870" mass="97551">MTTLLDLLPEMRRLGDREAVRSFDGLRTHKLSYRRLHARIGGFVRELDRRGFQKGDRLLLWGENRPEWVIAFYGCLARGVEVVPVDFHTSDRLVRRVQQEVGARLLVFGQAVDPEGIEIERLSFEEMEALGEDDAFQVSAVSPDDVVEIVYTSGTTGEPKGVVHRHRNICANLRHFKPEIDRYKKVIRPLQPIRILDLLPLSHMFGQSLGLFIPLLVGGAAVFTRDLGAGAIIEAVRRERVSFLASVPRLLQNLQNEVTRRFDLPPAPSQKESGLLRRWWRYRGVHAAFGWKFWGFVVGGAQVDPDLEAFWSRLGLLVVQGYGLTETSPVVAVNHPFRARRGTLGKAVRGLEVRLAPDGEILVRGESVVSEVLGPGGKAERVSEDGWFHTGDIGEMDEEGRLYYRGRKKDVIVTSSGLNVHPQDVEAALNRLPEVREGVVIGLRRNGEEQVHAALLLRDPSADPERLIQQANQDLEPHQRIRTWSLWPDDDFPRTPSTLKVRRREVADRLATGRSQAADTQKGGAASLEDILARTAGRAASDIKEDHRLVKDLGLSSLERVDLLSELEGRYQIELDEETFTRIATVGELKAWLGQTANGKRQTDLTHPLTPSLSARGEGGGTQGLSPLLGEGEVSRLNLPRWAWSLPIRWARLAALQAVLLPAFRRFTRLSVEGVEHLEGIQPPLLFAANHTSHFDTPVLLAALPFRWRRRLAPAMMQEYFRAHFQPEGFSLRQRLWGAIQYLIACGLFSGYPLPREMGGVRRALQYTGELIDRGLCPLVYPEGRRSPDGRLGAFRPGVGLMAVRLRVPVVPVHISGLFEVFSIHHRWPRPGRVRVRIGPPLDLRDVQDYQEAARGVEEAVRALALAPAR</sequence>
<feature type="domain" description="Carrier" evidence="4">
    <location>
        <begin position="522"/>
        <end position="597"/>
    </location>
</feature>
<dbReference type="SMART" id="SM00563">
    <property type="entry name" value="PlsC"/>
    <property type="match status" value="1"/>
</dbReference>
<keyword evidence="2" id="KW-0436">Ligase</keyword>
<evidence type="ECO:0000313" key="5">
    <source>
        <dbReference type="EMBL" id="OGG43281.1"/>
    </source>
</evidence>
<dbReference type="GO" id="GO:0031956">
    <property type="term" value="F:medium-chain fatty acid-CoA ligase activity"/>
    <property type="evidence" value="ECO:0007669"/>
    <property type="project" value="TreeGrafter"/>
</dbReference>
<dbReference type="InterPro" id="IPR000873">
    <property type="entry name" value="AMP-dep_synth/lig_dom"/>
</dbReference>
<protein>
    <recommendedName>
        <fullName evidence="4">Carrier domain-containing protein</fullName>
    </recommendedName>
</protein>
<dbReference type="AlphaFoldDB" id="A0A1F6C296"/>
<feature type="region of interest" description="Disordered" evidence="3">
    <location>
        <begin position="600"/>
        <end position="622"/>
    </location>
</feature>
<gene>
    <name evidence="5" type="ORF">A3F84_12930</name>
</gene>
<dbReference type="SUPFAM" id="SSF47336">
    <property type="entry name" value="ACP-like"/>
    <property type="match status" value="1"/>
</dbReference>
<dbReference type="InterPro" id="IPR042099">
    <property type="entry name" value="ANL_N_sf"/>
</dbReference>
<dbReference type="PROSITE" id="PS50075">
    <property type="entry name" value="CARRIER"/>
    <property type="match status" value="1"/>
</dbReference>
<evidence type="ECO:0000259" key="4">
    <source>
        <dbReference type="PROSITE" id="PS50075"/>
    </source>
</evidence>
<dbReference type="CDD" id="cd07989">
    <property type="entry name" value="LPLAT_AGPAT-like"/>
    <property type="match status" value="1"/>
</dbReference>
<dbReference type="GO" id="GO:0016746">
    <property type="term" value="F:acyltransferase activity"/>
    <property type="evidence" value="ECO:0007669"/>
    <property type="project" value="InterPro"/>
</dbReference>
<dbReference type="PANTHER" id="PTHR43201:SF5">
    <property type="entry name" value="MEDIUM-CHAIN ACYL-COA LIGASE ACSF2, MITOCHONDRIAL"/>
    <property type="match status" value="1"/>
</dbReference>
<organism evidence="5 6">
    <name type="scientific">Handelsmanbacteria sp. (strain RIFCSPLOWO2_12_FULL_64_10)</name>
    <dbReference type="NCBI Taxonomy" id="1817868"/>
    <lineage>
        <taxon>Bacteria</taxon>
        <taxon>Candidatus Handelsmaniibacteriota</taxon>
    </lineage>
</organism>
<dbReference type="SUPFAM" id="SSF56801">
    <property type="entry name" value="Acetyl-CoA synthetase-like"/>
    <property type="match status" value="1"/>
</dbReference>
<dbReference type="GO" id="GO:0006631">
    <property type="term" value="P:fatty acid metabolic process"/>
    <property type="evidence" value="ECO:0007669"/>
    <property type="project" value="TreeGrafter"/>
</dbReference>
<evidence type="ECO:0000313" key="6">
    <source>
        <dbReference type="Proteomes" id="UP000178606"/>
    </source>
</evidence>
<dbReference type="Gene3D" id="1.10.1200.10">
    <property type="entry name" value="ACP-like"/>
    <property type="match status" value="1"/>
</dbReference>
<dbReference type="Pfam" id="PF00501">
    <property type="entry name" value="AMP-binding"/>
    <property type="match status" value="1"/>
</dbReference>
<dbReference type="Gene3D" id="3.30.300.30">
    <property type="match status" value="1"/>
</dbReference>
<reference evidence="5 6" key="1">
    <citation type="journal article" date="2016" name="Nat. Commun.">
        <title>Thousands of microbial genomes shed light on interconnected biogeochemical processes in an aquifer system.</title>
        <authorList>
            <person name="Anantharaman K."/>
            <person name="Brown C.T."/>
            <person name="Hug L.A."/>
            <person name="Sharon I."/>
            <person name="Castelle C.J."/>
            <person name="Probst A.J."/>
            <person name="Thomas B.C."/>
            <person name="Singh A."/>
            <person name="Wilkins M.J."/>
            <person name="Karaoz U."/>
            <person name="Brodie E.L."/>
            <person name="Williams K.H."/>
            <person name="Hubbard S.S."/>
            <person name="Banfield J.F."/>
        </authorList>
    </citation>
    <scope>NUCLEOTIDE SEQUENCE [LARGE SCALE GENOMIC DNA]</scope>
    <source>
        <strain evidence="6">RIFCSPLOWO2_12_FULL_64_10</strain>
    </source>
</reference>
<dbReference type="InterPro" id="IPR002123">
    <property type="entry name" value="Plipid/glycerol_acylTrfase"/>
</dbReference>
<dbReference type="InterPro" id="IPR036736">
    <property type="entry name" value="ACP-like_sf"/>
</dbReference>
<accession>A0A1F6C296</accession>
<dbReference type="PROSITE" id="PS00455">
    <property type="entry name" value="AMP_BINDING"/>
    <property type="match status" value="1"/>
</dbReference>
<dbReference type="Pfam" id="PF00550">
    <property type="entry name" value="PP-binding"/>
    <property type="match status" value="1"/>
</dbReference>
<comment type="similarity">
    <text evidence="1">Belongs to the ATP-dependent AMP-binding enzyme family.</text>
</comment>
<dbReference type="InterPro" id="IPR020845">
    <property type="entry name" value="AMP-binding_CS"/>
</dbReference>
<dbReference type="Proteomes" id="UP000178606">
    <property type="component" value="Unassembled WGS sequence"/>
</dbReference>
<evidence type="ECO:0000256" key="1">
    <source>
        <dbReference type="ARBA" id="ARBA00006432"/>
    </source>
</evidence>
<dbReference type="Gene3D" id="3.40.50.12780">
    <property type="entry name" value="N-terminal domain of ligase-like"/>
    <property type="match status" value="1"/>
</dbReference>
<dbReference type="EMBL" id="MFKF01000440">
    <property type="protein sequence ID" value="OGG43281.1"/>
    <property type="molecule type" value="Genomic_DNA"/>
</dbReference>